<gene>
    <name evidence="4" type="ORF">H0H81_005790</name>
</gene>
<dbReference type="PANTHER" id="PTHR48471:SF1">
    <property type="entry name" value="DDE TNP4 DOMAIN-CONTAINING PROTEIN"/>
    <property type="match status" value="1"/>
</dbReference>
<accession>A0A9P7KHW2</accession>
<dbReference type="GO" id="GO:0046872">
    <property type="term" value="F:metal ion binding"/>
    <property type="evidence" value="ECO:0007669"/>
    <property type="project" value="UniProtKB-KW"/>
</dbReference>
<dbReference type="InterPro" id="IPR027806">
    <property type="entry name" value="HARBI1_dom"/>
</dbReference>
<dbReference type="Proteomes" id="UP000717328">
    <property type="component" value="Unassembled WGS sequence"/>
</dbReference>
<evidence type="ECO:0000313" key="4">
    <source>
        <dbReference type="EMBL" id="KAG5649155.1"/>
    </source>
</evidence>
<dbReference type="PANTHER" id="PTHR48471">
    <property type="entry name" value="DDE TNP4 DOMAIN-CONTAINING PROTEIN"/>
    <property type="match status" value="1"/>
</dbReference>
<organism evidence="4 5">
    <name type="scientific">Sphagnurus paluster</name>
    <dbReference type="NCBI Taxonomy" id="117069"/>
    <lineage>
        <taxon>Eukaryota</taxon>
        <taxon>Fungi</taxon>
        <taxon>Dikarya</taxon>
        <taxon>Basidiomycota</taxon>
        <taxon>Agaricomycotina</taxon>
        <taxon>Agaricomycetes</taxon>
        <taxon>Agaricomycetidae</taxon>
        <taxon>Agaricales</taxon>
        <taxon>Tricholomatineae</taxon>
        <taxon>Lyophyllaceae</taxon>
        <taxon>Sphagnurus</taxon>
    </lineage>
</organism>
<reference evidence="4" key="1">
    <citation type="submission" date="2021-02" db="EMBL/GenBank/DDBJ databases">
        <authorList>
            <person name="Nieuwenhuis M."/>
            <person name="Van De Peppel L.J.J."/>
        </authorList>
    </citation>
    <scope>NUCLEOTIDE SEQUENCE</scope>
    <source>
        <strain evidence="4">D49</strain>
    </source>
</reference>
<dbReference type="EMBL" id="JABCKI010001479">
    <property type="protein sequence ID" value="KAG5649155.1"/>
    <property type="molecule type" value="Genomic_DNA"/>
</dbReference>
<dbReference type="AlphaFoldDB" id="A0A9P7KHW2"/>
<proteinExistence type="predicted"/>
<feature type="domain" description="DDE Tnp4" evidence="3">
    <location>
        <begin position="208"/>
        <end position="371"/>
    </location>
</feature>
<comment type="caution">
    <text evidence="4">The sequence shown here is derived from an EMBL/GenBank/DDBJ whole genome shotgun (WGS) entry which is preliminary data.</text>
</comment>
<dbReference type="OrthoDB" id="78198at2759"/>
<reference evidence="4" key="2">
    <citation type="submission" date="2021-10" db="EMBL/GenBank/DDBJ databases">
        <title>Phylogenomics reveals ancestral predisposition of the termite-cultivated fungus Termitomyces towards a domesticated lifestyle.</title>
        <authorList>
            <person name="Auxier B."/>
            <person name="Grum-Grzhimaylo A."/>
            <person name="Cardenas M.E."/>
            <person name="Lodge J.D."/>
            <person name="Laessoe T."/>
            <person name="Pedersen O."/>
            <person name="Smith M.E."/>
            <person name="Kuyper T.W."/>
            <person name="Franco-Molano E.A."/>
            <person name="Baroni T.J."/>
            <person name="Aanen D.K."/>
        </authorList>
    </citation>
    <scope>NUCLEOTIDE SEQUENCE</scope>
    <source>
        <strain evidence="4">D49</strain>
    </source>
</reference>
<keyword evidence="2" id="KW-0479">Metal-binding</keyword>
<name>A0A9P7KHW2_9AGAR</name>
<evidence type="ECO:0000313" key="5">
    <source>
        <dbReference type="Proteomes" id="UP000717328"/>
    </source>
</evidence>
<keyword evidence="5" id="KW-1185">Reference proteome</keyword>
<sequence>MLNDLSDTEEDDKMLILQAAVFLIVLVGIDEARQNQIRNCNQHRLYLRRRDLLPNPRAATPWQALWDGQNDRAFITTMGFDVQTFRYFLEGPGRFAEQWEETPIPRRDVSTQGEPCLGARSLDACGALGLVLHYLSSAMLEVHLQQIFALVPSTVTRYLSFSLDILYEVLFEMEEAEIPMPQTVEEFESESELICARHPLLRGAFGGLDGLSLTAETSDDPEMENATYNGWKSGHCINNVIEFSPQGTIIMAVLNAPGSWHDARVARPIFTALEDVPGGFFLVADTAFPRRSASINGKIRAPMKGGEYIPADPVAQEHALQVNRQLLSYRQTAEWGMRMIQGSFGRLRVPLPINSGGRRKRLLQICMRLSNVRARCVGINQIRNVYMPTWKASEDDELWTGLGDMVFGEICRRDRVSRFHLVVAGN</sequence>
<protein>
    <recommendedName>
        <fullName evidence="3">DDE Tnp4 domain-containing protein</fullName>
    </recommendedName>
</protein>
<dbReference type="Pfam" id="PF13359">
    <property type="entry name" value="DDE_Tnp_4"/>
    <property type="match status" value="1"/>
</dbReference>
<evidence type="ECO:0000259" key="3">
    <source>
        <dbReference type="Pfam" id="PF13359"/>
    </source>
</evidence>
<evidence type="ECO:0000256" key="1">
    <source>
        <dbReference type="ARBA" id="ARBA00001968"/>
    </source>
</evidence>
<comment type="cofactor">
    <cofactor evidence="1">
        <name>a divalent metal cation</name>
        <dbReference type="ChEBI" id="CHEBI:60240"/>
    </cofactor>
</comment>
<evidence type="ECO:0000256" key="2">
    <source>
        <dbReference type="ARBA" id="ARBA00022723"/>
    </source>
</evidence>